<evidence type="ECO:0000256" key="1">
    <source>
        <dbReference type="SAM" id="MobiDB-lite"/>
    </source>
</evidence>
<keyword evidence="3" id="KW-1185">Reference proteome</keyword>
<name>A0A4S8LC25_DENBC</name>
<evidence type="ECO:0000313" key="3">
    <source>
        <dbReference type="Proteomes" id="UP000297245"/>
    </source>
</evidence>
<dbReference type="AlphaFoldDB" id="A0A4S8LC25"/>
<feature type="compositionally biased region" description="Low complexity" evidence="1">
    <location>
        <begin position="257"/>
        <end position="271"/>
    </location>
</feature>
<dbReference type="Proteomes" id="UP000297245">
    <property type="component" value="Unassembled WGS sequence"/>
</dbReference>
<sequence>MRRPIARALCLWKLSEPLSLDLNIILLQPPSNDSLVRQNLFAKSSVNMTAGYPSFNKFSVMEHPTVVPQSPREDESLPKDLETYVPRTIRDPQAAVHILFLLQNFHRLDSKEEITQLLETVPYLQKGDGEKWWKENRVNASKVQLLDNLFTTLVVAMGRRKTPSPPHIEQTSLKSIATSLAHMNPDQRVNPYKLMSILLELLALNKEDKISVEELVSETLGFPQKGTSTINSTGYKAFVLFTSIIESGFHSPSCPFKTSPSSTQKSTQASKSHARVKSPPSASLTSITSNASVIHSERLKNSWILRSTQTKDVDKFEEPDSEHEAFKTTYVVVLESKESTSGEKKLVNLSGPGHTLTKDGLRKLGFLYPAHPEEGKKYLNKELQKNT</sequence>
<organism evidence="2 3">
    <name type="scientific">Dendrothele bispora (strain CBS 962.96)</name>
    <dbReference type="NCBI Taxonomy" id="1314807"/>
    <lineage>
        <taxon>Eukaryota</taxon>
        <taxon>Fungi</taxon>
        <taxon>Dikarya</taxon>
        <taxon>Basidiomycota</taxon>
        <taxon>Agaricomycotina</taxon>
        <taxon>Agaricomycetes</taxon>
        <taxon>Agaricomycetidae</taxon>
        <taxon>Agaricales</taxon>
        <taxon>Agaricales incertae sedis</taxon>
        <taxon>Dendrothele</taxon>
    </lineage>
</organism>
<evidence type="ECO:0000313" key="2">
    <source>
        <dbReference type="EMBL" id="THU86133.1"/>
    </source>
</evidence>
<feature type="region of interest" description="Disordered" evidence="1">
    <location>
        <begin position="255"/>
        <end position="283"/>
    </location>
</feature>
<protein>
    <submittedName>
        <fullName evidence="2">Uncharacterized protein</fullName>
    </submittedName>
</protein>
<reference evidence="2 3" key="1">
    <citation type="journal article" date="2019" name="Nat. Ecol. Evol.">
        <title>Megaphylogeny resolves global patterns of mushroom evolution.</title>
        <authorList>
            <person name="Varga T."/>
            <person name="Krizsan K."/>
            <person name="Foldi C."/>
            <person name="Dima B."/>
            <person name="Sanchez-Garcia M."/>
            <person name="Sanchez-Ramirez S."/>
            <person name="Szollosi G.J."/>
            <person name="Szarkandi J.G."/>
            <person name="Papp V."/>
            <person name="Albert L."/>
            <person name="Andreopoulos W."/>
            <person name="Angelini C."/>
            <person name="Antonin V."/>
            <person name="Barry K.W."/>
            <person name="Bougher N.L."/>
            <person name="Buchanan P."/>
            <person name="Buyck B."/>
            <person name="Bense V."/>
            <person name="Catcheside P."/>
            <person name="Chovatia M."/>
            <person name="Cooper J."/>
            <person name="Damon W."/>
            <person name="Desjardin D."/>
            <person name="Finy P."/>
            <person name="Geml J."/>
            <person name="Haridas S."/>
            <person name="Hughes K."/>
            <person name="Justo A."/>
            <person name="Karasinski D."/>
            <person name="Kautmanova I."/>
            <person name="Kiss B."/>
            <person name="Kocsube S."/>
            <person name="Kotiranta H."/>
            <person name="LaButti K.M."/>
            <person name="Lechner B.E."/>
            <person name="Liimatainen K."/>
            <person name="Lipzen A."/>
            <person name="Lukacs Z."/>
            <person name="Mihaltcheva S."/>
            <person name="Morgado L.N."/>
            <person name="Niskanen T."/>
            <person name="Noordeloos M.E."/>
            <person name="Ohm R.A."/>
            <person name="Ortiz-Santana B."/>
            <person name="Ovrebo C."/>
            <person name="Racz N."/>
            <person name="Riley R."/>
            <person name="Savchenko A."/>
            <person name="Shiryaev A."/>
            <person name="Soop K."/>
            <person name="Spirin V."/>
            <person name="Szebenyi C."/>
            <person name="Tomsovsky M."/>
            <person name="Tulloss R.E."/>
            <person name="Uehling J."/>
            <person name="Grigoriev I.V."/>
            <person name="Vagvolgyi C."/>
            <person name="Papp T."/>
            <person name="Martin F.M."/>
            <person name="Miettinen O."/>
            <person name="Hibbett D.S."/>
            <person name="Nagy L.G."/>
        </authorList>
    </citation>
    <scope>NUCLEOTIDE SEQUENCE [LARGE SCALE GENOMIC DNA]</scope>
    <source>
        <strain evidence="2 3">CBS 962.96</strain>
    </source>
</reference>
<proteinExistence type="predicted"/>
<dbReference type="EMBL" id="ML179511">
    <property type="protein sequence ID" value="THU86133.1"/>
    <property type="molecule type" value="Genomic_DNA"/>
</dbReference>
<accession>A0A4S8LC25</accession>
<gene>
    <name evidence="2" type="ORF">K435DRAFT_805343</name>
</gene>